<dbReference type="InterPro" id="IPR012338">
    <property type="entry name" value="Beta-lactam/transpept-like"/>
</dbReference>
<evidence type="ECO:0000259" key="2">
    <source>
        <dbReference type="Pfam" id="PF00144"/>
    </source>
</evidence>
<name>A0A7M2T8N0_STRCW</name>
<protein>
    <submittedName>
        <fullName evidence="3">Beta-lactamase family protein</fullName>
    </submittedName>
</protein>
<proteinExistence type="predicted"/>
<feature type="domain" description="Beta-lactamase-related" evidence="2">
    <location>
        <begin position="67"/>
        <end position="381"/>
    </location>
</feature>
<dbReference type="Proteomes" id="UP000594008">
    <property type="component" value="Chromosome"/>
</dbReference>
<dbReference type="PANTHER" id="PTHR46825:SF7">
    <property type="entry name" value="D-ALANYL-D-ALANINE CARBOXYPEPTIDASE"/>
    <property type="match status" value="1"/>
</dbReference>
<evidence type="ECO:0000256" key="1">
    <source>
        <dbReference type="SAM" id="SignalP"/>
    </source>
</evidence>
<accession>A0A7M2T8N0</accession>
<sequence>MSEHSSQRSMRQRVVPGRRMAVLGAMVTACAVGLSGTPALAADTDTRRPVAAASTAASVAKEQERVRAVLEHLVAKKIPGAVATVRHGDQVSHAAAGLADVESGQEMTPKHHFRVGSNTKVFTATVVLQLVGENRLSLDDSVEKLLPGTLRDIERITVRQLLNHTSGLDDYANHLTSMQRTYRPHELVAMADERERLFVPGARWEYSNTNYVLLGMIVEAVSGRSFTEELHRRIIVPLRLHDTRLPLTTSRIQGRYAHGYLLNSPDGTLPDETVENPSWAWTAGAMTSTTTDLARFQRALLGGDLLKPEQLAQMKETVPMGADPTRSYGLGLMRNTADGTTLWGHNGQIPGYFTAAFTSEDGRHQVVLAVNGNPNSFNQLQFLGIRDAMAELFEHSS</sequence>
<dbReference type="InterPro" id="IPR001466">
    <property type="entry name" value="Beta-lactam-related"/>
</dbReference>
<feature type="chain" id="PRO_5030739151" evidence="1">
    <location>
        <begin position="42"/>
        <end position="397"/>
    </location>
</feature>
<dbReference type="InterPro" id="IPR050491">
    <property type="entry name" value="AmpC-like"/>
</dbReference>
<dbReference type="SUPFAM" id="SSF56601">
    <property type="entry name" value="beta-lactamase/transpeptidase-like"/>
    <property type="match status" value="1"/>
</dbReference>
<organism evidence="3 4">
    <name type="scientific">Streptomyces chromofuscus</name>
    <dbReference type="NCBI Taxonomy" id="42881"/>
    <lineage>
        <taxon>Bacteria</taxon>
        <taxon>Bacillati</taxon>
        <taxon>Actinomycetota</taxon>
        <taxon>Actinomycetes</taxon>
        <taxon>Kitasatosporales</taxon>
        <taxon>Streptomycetaceae</taxon>
        <taxon>Streptomyces</taxon>
    </lineage>
</organism>
<evidence type="ECO:0000313" key="3">
    <source>
        <dbReference type="EMBL" id="QOV44604.1"/>
    </source>
</evidence>
<dbReference type="Gene3D" id="3.40.710.10">
    <property type="entry name" value="DD-peptidase/beta-lactamase superfamily"/>
    <property type="match status" value="1"/>
</dbReference>
<feature type="signal peptide" evidence="1">
    <location>
        <begin position="1"/>
        <end position="41"/>
    </location>
</feature>
<dbReference type="KEGG" id="schf:IPT68_00715"/>
<keyword evidence="4" id="KW-1185">Reference proteome</keyword>
<dbReference type="EMBL" id="CP063374">
    <property type="protein sequence ID" value="QOV44604.1"/>
    <property type="molecule type" value="Genomic_DNA"/>
</dbReference>
<dbReference type="PANTHER" id="PTHR46825">
    <property type="entry name" value="D-ALANYL-D-ALANINE-CARBOXYPEPTIDASE/ENDOPEPTIDASE AMPH"/>
    <property type="match status" value="1"/>
</dbReference>
<dbReference type="AlphaFoldDB" id="A0A7M2T8N0"/>
<keyword evidence="1" id="KW-0732">Signal</keyword>
<gene>
    <name evidence="3" type="ORF">IPT68_00715</name>
</gene>
<dbReference type="RefSeq" id="WP_189697659.1">
    <property type="nucleotide sequence ID" value="NZ_BMTA01000005.1"/>
</dbReference>
<evidence type="ECO:0000313" key="4">
    <source>
        <dbReference type="Proteomes" id="UP000594008"/>
    </source>
</evidence>
<dbReference type="Pfam" id="PF00144">
    <property type="entry name" value="Beta-lactamase"/>
    <property type="match status" value="1"/>
</dbReference>
<reference evidence="3 4" key="1">
    <citation type="submission" date="2020-10" db="EMBL/GenBank/DDBJ databases">
        <title>Streptomyces chromofuscus complate genome analysis.</title>
        <authorList>
            <person name="Anwar N."/>
        </authorList>
    </citation>
    <scope>NUCLEOTIDE SEQUENCE [LARGE SCALE GENOMIC DNA]</scope>
    <source>
        <strain evidence="3 4">DSM 40273</strain>
    </source>
</reference>